<reference evidence="2" key="1">
    <citation type="submission" date="2022-10" db="EMBL/GenBank/DDBJ databases">
        <title>The WGS of Solirubrobacter sp. CPCC 204708.</title>
        <authorList>
            <person name="Jiang Z."/>
        </authorList>
    </citation>
    <scope>NUCLEOTIDE SEQUENCE</scope>
    <source>
        <strain evidence="2">CPCC 204708</strain>
    </source>
</reference>
<proteinExistence type="predicted"/>
<protein>
    <submittedName>
        <fullName evidence="2">Uncharacterized protein</fullName>
    </submittedName>
</protein>
<feature type="transmembrane region" description="Helical" evidence="1">
    <location>
        <begin position="36"/>
        <end position="61"/>
    </location>
</feature>
<dbReference type="Gene3D" id="1.10.287.70">
    <property type="match status" value="1"/>
</dbReference>
<comment type="caution">
    <text evidence="2">The sequence shown here is derived from an EMBL/GenBank/DDBJ whole genome shotgun (WGS) entry which is preliminary data.</text>
</comment>
<evidence type="ECO:0000313" key="3">
    <source>
        <dbReference type="Proteomes" id="UP001147700"/>
    </source>
</evidence>
<keyword evidence="3" id="KW-1185">Reference proteome</keyword>
<gene>
    <name evidence="2" type="ORF">OJ962_12470</name>
</gene>
<sequence>MTEHTEDLNGHGATPPVGEEIHMPAPSILPLVNSAALAAAIVCITLSWILVAIFVAVFLITTIRWVADVRRDIAELPLDHSHH</sequence>
<keyword evidence="1" id="KW-1133">Transmembrane helix</keyword>
<accession>A0ABT4RID2</accession>
<dbReference type="Proteomes" id="UP001147700">
    <property type="component" value="Unassembled WGS sequence"/>
</dbReference>
<keyword evidence="1" id="KW-0812">Transmembrane</keyword>
<keyword evidence="1" id="KW-0472">Membrane</keyword>
<dbReference type="RefSeq" id="WP_202957933.1">
    <property type="nucleotide sequence ID" value="NZ_JAPCID010000015.1"/>
</dbReference>
<evidence type="ECO:0000313" key="2">
    <source>
        <dbReference type="EMBL" id="MDA0138312.1"/>
    </source>
</evidence>
<evidence type="ECO:0000256" key="1">
    <source>
        <dbReference type="SAM" id="Phobius"/>
    </source>
</evidence>
<dbReference type="EMBL" id="JAPCID010000015">
    <property type="protein sequence ID" value="MDA0138312.1"/>
    <property type="molecule type" value="Genomic_DNA"/>
</dbReference>
<organism evidence="2 3">
    <name type="scientific">Solirubrobacter deserti</name>
    <dbReference type="NCBI Taxonomy" id="2282478"/>
    <lineage>
        <taxon>Bacteria</taxon>
        <taxon>Bacillati</taxon>
        <taxon>Actinomycetota</taxon>
        <taxon>Thermoleophilia</taxon>
        <taxon>Solirubrobacterales</taxon>
        <taxon>Solirubrobacteraceae</taxon>
        <taxon>Solirubrobacter</taxon>
    </lineage>
</organism>
<name>A0ABT4RID2_9ACTN</name>